<evidence type="ECO:0000256" key="1">
    <source>
        <dbReference type="ARBA" id="ARBA00004141"/>
    </source>
</evidence>
<dbReference type="EMBL" id="NIVC01000027">
    <property type="protein sequence ID" value="PAA93495.1"/>
    <property type="molecule type" value="Genomic_DNA"/>
</dbReference>
<dbReference type="Pfam" id="PF11601">
    <property type="entry name" value="Shal-type"/>
    <property type="match status" value="1"/>
</dbReference>
<evidence type="ECO:0000256" key="5">
    <source>
        <dbReference type="ARBA" id="ARBA00022826"/>
    </source>
</evidence>
<feature type="transmembrane region" description="Helical" evidence="13">
    <location>
        <begin position="383"/>
        <end position="404"/>
    </location>
</feature>
<dbReference type="SUPFAM" id="SSF81324">
    <property type="entry name" value="Voltage-gated potassium channels"/>
    <property type="match status" value="1"/>
</dbReference>
<dbReference type="GO" id="GO:0051260">
    <property type="term" value="P:protein homooligomerization"/>
    <property type="evidence" value="ECO:0007669"/>
    <property type="project" value="InterPro"/>
</dbReference>
<feature type="region of interest" description="Disordered" evidence="12">
    <location>
        <begin position="548"/>
        <end position="670"/>
    </location>
</feature>
<dbReference type="InterPro" id="IPR003131">
    <property type="entry name" value="T1-type_BTB"/>
</dbReference>
<dbReference type="Pfam" id="PF02214">
    <property type="entry name" value="BTB_2"/>
    <property type="match status" value="1"/>
</dbReference>
<reference evidence="16 17" key="1">
    <citation type="submission" date="2017-06" db="EMBL/GenBank/DDBJ databases">
        <title>A platform for efficient transgenesis in Macrostomum lignano, a flatworm model organism for stem cell research.</title>
        <authorList>
            <person name="Berezikov E."/>
        </authorList>
    </citation>
    <scope>NUCLEOTIDE SEQUENCE [LARGE SCALE GENOMIC DNA]</scope>
    <source>
        <strain evidence="16">DV1</strain>
        <tissue evidence="16">Whole organism</tissue>
    </source>
</reference>
<dbReference type="GO" id="GO:0008076">
    <property type="term" value="C:voltage-gated potassium channel complex"/>
    <property type="evidence" value="ECO:0007669"/>
    <property type="project" value="InterPro"/>
</dbReference>
<dbReference type="PANTHER" id="PTHR11537">
    <property type="entry name" value="VOLTAGE-GATED POTASSIUM CHANNEL"/>
    <property type="match status" value="1"/>
</dbReference>
<evidence type="ECO:0000256" key="2">
    <source>
        <dbReference type="ARBA" id="ARBA00022448"/>
    </source>
</evidence>
<keyword evidence="8 13" id="KW-1133">Transmembrane helix</keyword>
<feature type="transmembrane region" description="Helical" evidence="13">
    <location>
        <begin position="258"/>
        <end position="277"/>
    </location>
</feature>
<dbReference type="InterPro" id="IPR011333">
    <property type="entry name" value="SKP1/BTB/POZ_sf"/>
</dbReference>
<dbReference type="Gene3D" id="3.30.710.10">
    <property type="entry name" value="Potassium Channel Kv1.1, Chain A"/>
    <property type="match status" value="1"/>
</dbReference>
<evidence type="ECO:0000256" key="11">
    <source>
        <dbReference type="ARBA" id="ARBA00023303"/>
    </source>
</evidence>
<dbReference type="PRINTS" id="PR01491">
    <property type="entry name" value="KVCHANNEL"/>
</dbReference>
<evidence type="ECO:0000256" key="8">
    <source>
        <dbReference type="ARBA" id="ARBA00022989"/>
    </source>
</evidence>
<evidence type="ECO:0000256" key="7">
    <source>
        <dbReference type="ARBA" id="ARBA00022958"/>
    </source>
</evidence>
<dbReference type="AlphaFoldDB" id="A0A267H5E4"/>
<evidence type="ECO:0000313" key="17">
    <source>
        <dbReference type="Proteomes" id="UP000215902"/>
    </source>
</evidence>
<dbReference type="InterPro" id="IPR027359">
    <property type="entry name" value="Volt_channel_dom_sf"/>
</dbReference>
<dbReference type="PRINTS" id="PR00169">
    <property type="entry name" value="KCHANNEL"/>
</dbReference>
<dbReference type="FunFam" id="1.10.287.70:FF:000028">
    <property type="entry name" value="potassium voltage-gated channel subfamily D member 3"/>
    <property type="match status" value="1"/>
</dbReference>
<feature type="compositionally biased region" description="Basic and acidic residues" evidence="12">
    <location>
        <begin position="604"/>
        <end position="622"/>
    </location>
</feature>
<dbReference type="Gene3D" id="1.20.120.350">
    <property type="entry name" value="Voltage-gated potassium channels. Chain C"/>
    <property type="match status" value="1"/>
</dbReference>
<evidence type="ECO:0000313" key="15">
    <source>
        <dbReference type="EMBL" id="PAA66844.1"/>
    </source>
</evidence>
<evidence type="ECO:0000256" key="9">
    <source>
        <dbReference type="ARBA" id="ARBA00023065"/>
    </source>
</evidence>
<feature type="compositionally biased region" description="Basic residues" evidence="12">
    <location>
        <begin position="593"/>
        <end position="603"/>
    </location>
</feature>
<keyword evidence="9" id="KW-0406">Ion transport</keyword>
<protein>
    <recommendedName>
        <fullName evidence="14">BTB domain-containing protein</fullName>
    </recommendedName>
</protein>
<feature type="transmembrane region" description="Helical" evidence="13">
    <location>
        <begin position="322"/>
        <end position="343"/>
    </location>
</feature>
<dbReference type="InterPro" id="IPR003968">
    <property type="entry name" value="K_chnl_volt-dep_Kv"/>
</dbReference>
<evidence type="ECO:0000256" key="10">
    <source>
        <dbReference type="ARBA" id="ARBA00023136"/>
    </source>
</evidence>
<feature type="compositionally biased region" description="Acidic residues" evidence="12">
    <location>
        <begin position="566"/>
        <end position="585"/>
    </location>
</feature>
<keyword evidence="7" id="KW-0630">Potassium</keyword>
<dbReference type="InterPro" id="IPR000210">
    <property type="entry name" value="BTB/POZ_dom"/>
</dbReference>
<dbReference type="Proteomes" id="UP000215902">
    <property type="component" value="Unassembled WGS sequence"/>
</dbReference>
<keyword evidence="10 13" id="KW-0472">Membrane</keyword>
<dbReference type="GO" id="GO:0005250">
    <property type="term" value="F:A-type (transient outward) potassium channel activity"/>
    <property type="evidence" value="ECO:0007669"/>
    <property type="project" value="TreeGrafter"/>
</dbReference>
<evidence type="ECO:0000313" key="16">
    <source>
        <dbReference type="EMBL" id="PAA93495.1"/>
    </source>
</evidence>
<feature type="transmembrane region" description="Helical" evidence="13">
    <location>
        <begin position="349"/>
        <end position="371"/>
    </location>
</feature>
<dbReference type="STRING" id="282301.A0A267H5E4"/>
<dbReference type="InterPro" id="IPR003975">
    <property type="entry name" value="K_chnl_volt-dep_Kv4"/>
</dbReference>
<sequence>MAAVAAWLPFARAAAIGWVPVAQGPMPPPPVRGRDCGKSDEKLIISVSGRKFVTWRNTLEKYPDTLLGSDEKEYFYDDDSKQYFFDRDPDLFRHILAYYRTGKLHCPKHECITAYDEELAFFGIMPDIMGDCCYEEYRDKKRENNERLMDDKDSDTENKMPNTTMREKLWCAFENPQSSTTALVIYYVTGFFIALSVLANVLETIPCGIVPGTLTNPACGDKFNQAFFCLDTACVLIFTVEYGARFYAAPYRLKHMRAVMSVIDIVAILPYYIGLFMPDNKDLSGAFVTLRVFRVFRIFKFSRHSMGLRILGYTLKSCVSELGFLLFSMTMAVIIFATIMYYAEKNQPKTTFVSIPAAFWYTIVTMTTLGYGDMVPMTIVGKIVGGICSLSGVLVIALPVPVIVSSFSRIYHQNQRADKRKAQKKARLARIKMAKNASGAAFISSKKRAEERRRAHAELLQAAAAASSDADGQGGQLELPDETDVFELQHHHLLTCLERTTDREFVEIDHLQPHRLGARSGRLISGGSSAGGNCSSDHAAAAAVAGRNAVSRSSGGNNDFDFSPRDDEEAEEADAAAALGEDDGADGASGCCPKRRGRRRGHRRHDEEVKEGRAHLPAKENLEGLSDFNQANSKRQGYGGDTTVAIVSAPSGSRANPPQYDDISRESSSL</sequence>
<evidence type="ECO:0000256" key="3">
    <source>
        <dbReference type="ARBA" id="ARBA00022538"/>
    </source>
</evidence>
<dbReference type="Gene3D" id="1.10.287.70">
    <property type="match status" value="1"/>
</dbReference>
<dbReference type="InterPro" id="IPR028325">
    <property type="entry name" value="VG_K_chnl"/>
</dbReference>
<comment type="subcellular location">
    <subcellularLocation>
        <location evidence="1">Membrane</location>
        <topology evidence="1">Multi-pass membrane protein</topology>
    </subcellularLocation>
</comment>
<evidence type="ECO:0000259" key="14">
    <source>
        <dbReference type="SMART" id="SM00225"/>
    </source>
</evidence>
<keyword evidence="3" id="KW-0633">Potassium transport</keyword>
<accession>A0A267H5E4</accession>
<dbReference type="PRINTS" id="PR01497">
    <property type="entry name" value="SHALCHANNEL"/>
</dbReference>
<dbReference type="InterPro" id="IPR024587">
    <property type="entry name" value="K_chnl_volt-dep_Kv4_C"/>
</dbReference>
<dbReference type="GO" id="GO:0001508">
    <property type="term" value="P:action potential"/>
    <property type="evidence" value="ECO:0007669"/>
    <property type="project" value="TreeGrafter"/>
</dbReference>
<dbReference type="OrthoDB" id="433309at2759"/>
<dbReference type="Pfam" id="PF00520">
    <property type="entry name" value="Ion_trans"/>
    <property type="match status" value="1"/>
</dbReference>
<gene>
    <name evidence="15" type="ORF">BOX15_Mlig003894g1</name>
    <name evidence="16" type="ORF">BOX15_Mlig030391g1</name>
</gene>
<dbReference type="InterPro" id="IPR005821">
    <property type="entry name" value="Ion_trans_dom"/>
</dbReference>
<comment type="caution">
    <text evidence="16">The sequence shown here is derived from an EMBL/GenBank/DDBJ whole genome shotgun (WGS) entry which is preliminary data.</text>
</comment>
<evidence type="ECO:0000256" key="12">
    <source>
        <dbReference type="SAM" id="MobiDB-lite"/>
    </source>
</evidence>
<dbReference type="PANTHER" id="PTHR11537:SF105">
    <property type="entry name" value="POTASSIUM VOLTAGE-GATED CHANNEL PROTEIN SHAL"/>
    <property type="match status" value="1"/>
</dbReference>
<keyword evidence="17" id="KW-1185">Reference proteome</keyword>
<dbReference type="SUPFAM" id="SSF54695">
    <property type="entry name" value="POZ domain"/>
    <property type="match status" value="1"/>
</dbReference>
<name>A0A267H5E4_9PLAT</name>
<keyword evidence="5" id="KW-0631">Potassium channel</keyword>
<feature type="domain" description="BTB" evidence="14">
    <location>
        <begin position="41"/>
        <end position="140"/>
    </location>
</feature>
<dbReference type="InterPro" id="IPR021645">
    <property type="entry name" value="Shal-type_N"/>
</dbReference>
<dbReference type="SMART" id="SM00225">
    <property type="entry name" value="BTB"/>
    <property type="match status" value="1"/>
</dbReference>
<keyword evidence="4 13" id="KW-0812">Transmembrane</keyword>
<dbReference type="EMBL" id="NIVC01001525">
    <property type="protein sequence ID" value="PAA66844.1"/>
    <property type="molecule type" value="Genomic_DNA"/>
</dbReference>
<evidence type="ECO:0000256" key="4">
    <source>
        <dbReference type="ARBA" id="ARBA00022692"/>
    </source>
</evidence>
<dbReference type="Pfam" id="PF11879">
    <property type="entry name" value="DUF3399"/>
    <property type="match status" value="1"/>
</dbReference>
<evidence type="ECO:0000256" key="13">
    <source>
        <dbReference type="SAM" id="Phobius"/>
    </source>
</evidence>
<dbReference type="FunFam" id="1.20.120.350:FF:000016">
    <property type="entry name" value="Potassium voltage-gated channel subfamily D member 3"/>
    <property type="match status" value="1"/>
</dbReference>
<keyword evidence="6" id="KW-0851">Voltage-gated channel</keyword>
<keyword evidence="2" id="KW-0813">Transport</keyword>
<feature type="transmembrane region" description="Helical" evidence="13">
    <location>
        <begin position="184"/>
        <end position="202"/>
    </location>
</feature>
<evidence type="ECO:0000256" key="6">
    <source>
        <dbReference type="ARBA" id="ARBA00022882"/>
    </source>
</evidence>
<keyword evidence="11" id="KW-0407">Ion channel</keyword>
<dbReference type="FunFam" id="3.30.710.10:FF:000004">
    <property type="entry name" value="Potassium voltage-gated channel subfamily D member 3"/>
    <property type="match status" value="1"/>
</dbReference>
<proteinExistence type="predicted"/>
<organism evidence="16 17">
    <name type="scientific">Macrostomum lignano</name>
    <dbReference type="NCBI Taxonomy" id="282301"/>
    <lineage>
        <taxon>Eukaryota</taxon>
        <taxon>Metazoa</taxon>
        <taxon>Spiralia</taxon>
        <taxon>Lophotrochozoa</taxon>
        <taxon>Platyhelminthes</taxon>
        <taxon>Rhabditophora</taxon>
        <taxon>Macrostomorpha</taxon>
        <taxon>Macrostomida</taxon>
        <taxon>Macrostomidae</taxon>
        <taxon>Macrostomum</taxon>
    </lineage>
</organism>